<reference evidence="7 8" key="1">
    <citation type="submission" date="2016-10" db="EMBL/GenBank/DDBJ databases">
        <title>Chromobacterium muskegensis sp. nov., an insecticidal bacterium isolated from Sphagnum bogs.</title>
        <authorList>
            <person name="Sparks M.E."/>
            <person name="Blackburn M.B."/>
            <person name="Gundersen-Rindal D.E."/>
            <person name="Mitchell A."/>
            <person name="Farrar R."/>
            <person name="Kuhar D."/>
        </authorList>
    </citation>
    <scope>NUCLEOTIDE SEQUENCE [LARGE SCALE GENOMIC DNA]</scope>
    <source>
        <strain evidence="7 8">21-1</strain>
    </source>
</reference>
<evidence type="ECO:0000256" key="5">
    <source>
        <dbReference type="ARBA" id="ARBA00023002"/>
    </source>
</evidence>
<keyword evidence="5" id="KW-0560">Oxidoreductase</keyword>
<comment type="similarity">
    <text evidence="2">Belongs to the zinc-containing alcohol dehydrogenase family.</text>
</comment>
<comment type="cofactor">
    <cofactor evidence="1">
        <name>Zn(2+)</name>
        <dbReference type="ChEBI" id="CHEBI:29105"/>
    </cofactor>
</comment>
<dbReference type="Pfam" id="PF08240">
    <property type="entry name" value="ADH_N"/>
    <property type="match status" value="1"/>
</dbReference>
<evidence type="ECO:0000259" key="6">
    <source>
        <dbReference type="Pfam" id="PF08240"/>
    </source>
</evidence>
<dbReference type="PANTHER" id="PTHR43350">
    <property type="entry name" value="NAD-DEPENDENT ALCOHOL DEHYDROGENASE"/>
    <property type="match status" value="1"/>
</dbReference>
<keyword evidence="3" id="KW-0479">Metal-binding</keyword>
<gene>
    <name evidence="7" type="ORF">BKX93_19955</name>
</gene>
<dbReference type="SUPFAM" id="SSF50129">
    <property type="entry name" value="GroES-like"/>
    <property type="match status" value="1"/>
</dbReference>
<dbReference type="GO" id="GO:0046872">
    <property type="term" value="F:metal ion binding"/>
    <property type="evidence" value="ECO:0007669"/>
    <property type="project" value="UniProtKB-KW"/>
</dbReference>
<dbReference type="PANTHER" id="PTHR43350:SF19">
    <property type="entry name" value="D-GULOSIDE 3-DEHYDROGENASE"/>
    <property type="match status" value="1"/>
</dbReference>
<proteinExistence type="inferred from homology"/>
<evidence type="ECO:0000313" key="8">
    <source>
        <dbReference type="Proteomes" id="UP000178776"/>
    </source>
</evidence>
<dbReference type="AlphaFoldDB" id="A0A1D9LL51"/>
<organism evidence="7 8">
    <name type="scientific">Chromobacterium vaccinii</name>
    <dbReference type="NCBI Taxonomy" id="1108595"/>
    <lineage>
        <taxon>Bacteria</taxon>
        <taxon>Pseudomonadati</taxon>
        <taxon>Pseudomonadota</taxon>
        <taxon>Betaproteobacteria</taxon>
        <taxon>Neisseriales</taxon>
        <taxon>Chromobacteriaceae</taxon>
        <taxon>Chromobacterium</taxon>
    </lineage>
</organism>
<dbReference type="GO" id="GO:0016491">
    <property type="term" value="F:oxidoreductase activity"/>
    <property type="evidence" value="ECO:0007669"/>
    <property type="project" value="UniProtKB-KW"/>
</dbReference>
<protein>
    <recommendedName>
        <fullName evidence="6">Alcohol dehydrogenase-like N-terminal domain-containing protein</fullName>
    </recommendedName>
</protein>
<evidence type="ECO:0000256" key="3">
    <source>
        <dbReference type="ARBA" id="ARBA00022723"/>
    </source>
</evidence>
<dbReference type="InterPro" id="IPR011032">
    <property type="entry name" value="GroES-like_sf"/>
</dbReference>
<evidence type="ECO:0000256" key="1">
    <source>
        <dbReference type="ARBA" id="ARBA00001947"/>
    </source>
</evidence>
<dbReference type="InterPro" id="IPR013154">
    <property type="entry name" value="ADH-like_N"/>
</dbReference>
<dbReference type="STRING" id="1108595.BKX93_19955"/>
<dbReference type="KEGG" id="cvc:BKX93_19955"/>
<evidence type="ECO:0000313" key="7">
    <source>
        <dbReference type="EMBL" id="AOZ52040.1"/>
    </source>
</evidence>
<dbReference type="RefSeq" id="WP_070981037.1">
    <property type="nucleotide sequence ID" value="NZ_CP017707.1"/>
</dbReference>
<evidence type="ECO:0000256" key="2">
    <source>
        <dbReference type="ARBA" id="ARBA00008072"/>
    </source>
</evidence>
<feature type="domain" description="Alcohol dehydrogenase-like N-terminal" evidence="6">
    <location>
        <begin position="27"/>
        <end position="116"/>
    </location>
</feature>
<sequence length="388" mass="40979">MPREHLAIIRGSGGASLVSRPTPLPEPGELLLAPLVSGLCGTDLQILLGERDDPAAVLGHEAVARVVAAGAGVPAGLAEGTLVMLNPTNPDDPGSLIGHIQDGVFQQRLVISAGMVAAGLVLPLPVELPLRLAPLIEPLACVLYAFELMARKAPPGPLLIYGDGVVGHLALLAARSHLPAATDRIMIHHRSEGMRWSVDNGMPAERRMLFEGLDGEQCGECAMALLATPRRATLACLADAVPRLAGGGIVDLMGGVPAESRLDALPEIADLAAVRHGNCGGRPRDGAYCETVSSHGKRLTLFGHRGAPNRMLQAAARELAQHPCRYGTLVTHLLDLPEAAALMDGYWLTRRREYRGRRFIKVGIRFPEAAKPPRGAASLLSLSSETQS</sequence>
<dbReference type="GeneID" id="68843480"/>
<dbReference type="Proteomes" id="UP000178776">
    <property type="component" value="Chromosome"/>
</dbReference>
<dbReference type="EMBL" id="CP017707">
    <property type="protein sequence ID" value="AOZ52040.1"/>
    <property type="molecule type" value="Genomic_DNA"/>
</dbReference>
<name>A0A1D9LL51_9NEIS</name>
<keyword evidence="4" id="KW-0862">Zinc</keyword>
<evidence type="ECO:0000256" key="4">
    <source>
        <dbReference type="ARBA" id="ARBA00022833"/>
    </source>
</evidence>
<accession>A0A1D9LL51</accession>
<dbReference type="Gene3D" id="3.90.180.10">
    <property type="entry name" value="Medium-chain alcohol dehydrogenases, catalytic domain"/>
    <property type="match status" value="1"/>
</dbReference>